<protein>
    <recommendedName>
        <fullName evidence="4">Allantoin permease</fullName>
    </recommendedName>
</protein>
<feature type="transmembrane region" description="Helical" evidence="1">
    <location>
        <begin position="210"/>
        <end position="228"/>
    </location>
</feature>
<gene>
    <name evidence="2" type="ORF">BXT84_10615</name>
</gene>
<evidence type="ECO:0000313" key="3">
    <source>
        <dbReference type="Proteomes" id="UP000325292"/>
    </source>
</evidence>
<feature type="transmembrane region" description="Helical" evidence="1">
    <location>
        <begin position="299"/>
        <end position="320"/>
    </location>
</feature>
<reference evidence="2 3" key="1">
    <citation type="journal article" date="2019" name="Sci. Rep.">
        <title>Sulfobacillus thermotolerans: new insights into resistance and metabolic capacities of acidophilic chemolithotrophs.</title>
        <authorList>
            <person name="Panyushkina A.E."/>
            <person name="Babenko V.V."/>
            <person name="Nikitina A.S."/>
            <person name="Selezneva O.V."/>
            <person name="Tsaplina I.A."/>
            <person name="Letarova M.A."/>
            <person name="Kostryukova E.S."/>
            <person name="Letarov A.V."/>
        </authorList>
    </citation>
    <scope>NUCLEOTIDE SEQUENCE [LARGE SCALE GENOMIC DNA]</scope>
    <source>
        <strain evidence="2 3">Kr1</strain>
    </source>
</reference>
<keyword evidence="3" id="KW-1185">Reference proteome</keyword>
<keyword evidence="1" id="KW-0472">Membrane</keyword>
<name>A0ABN5H1M1_9FIRM</name>
<dbReference type="Proteomes" id="UP000325292">
    <property type="component" value="Chromosome"/>
</dbReference>
<dbReference type="Gene3D" id="1.10.4160.10">
    <property type="entry name" value="Hydantoin permease"/>
    <property type="match status" value="1"/>
</dbReference>
<feature type="transmembrane region" description="Helical" evidence="1">
    <location>
        <begin position="101"/>
        <end position="124"/>
    </location>
</feature>
<evidence type="ECO:0008006" key="4">
    <source>
        <dbReference type="Google" id="ProtNLM"/>
    </source>
</evidence>
<feature type="transmembrane region" description="Helical" evidence="1">
    <location>
        <begin position="144"/>
        <end position="165"/>
    </location>
</feature>
<dbReference type="EMBL" id="CP019454">
    <property type="protein sequence ID" value="AUW94334.1"/>
    <property type="molecule type" value="Genomic_DNA"/>
</dbReference>
<feature type="transmembrane region" description="Helical" evidence="1">
    <location>
        <begin position="35"/>
        <end position="61"/>
    </location>
</feature>
<proteinExistence type="predicted"/>
<feature type="transmembrane region" description="Helical" evidence="1">
    <location>
        <begin position="249"/>
        <end position="265"/>
    </location>
</feature>
<dbReference type="InterPro" id="IPR030191">
    <property type="entry name" value="CodB"/>
</dbReference>
<dbReference type="PANTHER" id="PTHR30569:SF0">
    <property type="entry name" value="CYTOSINE PERMEASE"/>
    <property type="match status" value="1"/>
</dbReference>
<feature type="transmembrane region" description="Helical" evidence="1">
    <location>
        <begin position="352"/>
        <end position="374"/>
    </location>
</feature>
<feature type="transmembrane region" description="Helical" evidence="1">
    <location>
        <begin position="419"/>
        <end position="440"/>
    </location>
</feature>
<dbReference type="PANTHER" id="PTHR30569">
    <property type="entry name" value="CYTOSINE TRANSPORTER CODB"/>
    <property type="match status" value="1"/>
</dbReference>
<feature type="transmembrane region" description="Helical" evidence="1">
    <location>
        <begin position="67"/>
        <end position="89"/>
    </location>
</feature>
<feature type="transmembrane region" description="Helical" evidence="1">
    <location>
        <begin position="177"/>
        <end position="198"/>
    </location>
</feature>
<accession>A0ABN5H1M1</accession>
<feature type="transmembrane region" description="Helical" evidence="1">
    <location>
        <begin position="446"/>
        <end position="468"/>
    </location>
</feature>
<keyword evidence="1" id="KW-1133">Transmembrane helix</keyword>
<sequence>MMATKRTFGNLVNNPIMEDYALRYAPSSFRKWSPWAVLISALGGQTAMASYAIGGSLILVFGFANALWAVIGVSLITFLTALPIAYYIGKNHIDMDLLTRGAGFGYLGSTVTSLIYASFTFIYFSLEGAIMGQAISDFFHISVAWSYLIAVLIIIPLVMFGMTLLSKFQAWTQPLWVILIAFALWAVFAHNPGAISAWTHFGGHSASGAHFSWLLAATAGGVMMSLVAQIGEQADYLRFMPDQTKSNRTAWLWALVLAGPGWILISTPQNILGQFFTSFVVGKGLASQADVPVVMFTQAFHSVIPNVGTALTIATILVVLSQLKINVTNAYSGSLSWSNFFSRTLHRHPGRVVWLMFQLGIGLLIMEMGIFGAIDKVLGFYSNVAVAWIGAVVADLVINKGLLKISPPVVEFRRAHLYNFNPVGFGAMIIASVISLAAYFGLFGTALAAFSSYLSLVVAMIAAPLIAIMTKGKYYIARESDAEKEITEELELARTKSQSTCISCGFDFEQPDMANCPFHEGSICSLCCTLESSCHDMCKLPQGAGLHIKFGEEAVVDE</sequence>
<organism evidence="2 3">
    <name type="scientific">Sulfobacillus thermotolerans</name>
    <dbReference type="NCBI Taxonomy" id="338644"/>
    <lineage>
        <taxon>Bacteria</taxon>
        <taxon>Bacillati</taxon>
        <taxon>Bacillota</taxon>
        <taxon>Clostridia</taxon>
        <taxon>Eubacteriales</taxon>
        <taxon>Clostridiales Family XVII. Incertae Sedis</taxon>
        <taxon>Sulfobacillus</taxon>
    </lineage>
</organism>
<feature type="transmembrane region" description="Helical" evidence="1">
    <location>
        <begin position="380"/>
        <end position="398"/>
    </location>
</feature>
<evidence type="ECO:0000313" key="2">
    <source>
        <dbReference type="EMBL" id="AUW94334.1"/>
    </source>
</evidence>
<evidence type="ECO:0000256" key="1">
    <source>
        <dbReference type="SAM" id="Phobius"/>
    </source>
</evidence>
<keyword evidence="1" id="KW-0812">Transmembrane</keyword>